<evidence type="ECO:0000256" key="2">
    <source>
        <dbReference type="ARBA" id="ARBA00005417"/>
    </source>
</evidence>
<feature type="transmembrane region" description="Helical" evidence="11">
    <location>
        <begin position="439"/>
        <end position="462"/>
    </location>
</feature>
<feature type="transmembrane region" description="Helical" evidence="11">
    <location>
        <begin position="374"/>
        <end position="398"/>
    </location>
</feature>
<proteinExistence type="inferred from homology"/>
<dbReference type="InterPro" id="IPR005895">
    <property type="entry name" value="ABC_transptr_haem_export_CcmA"/>
</dbReference>
<evidence type="ECO:0000256" key="5">
    <source>
        <dbReference type="ARBA" id="ARBA00022692"/>
    </source>
</evidence>
<dbReference type="InterPro" id="IPR003439">
    <property type="entry name" value="ABC_transporter-like_ATP-bd"/>
</dbReference>
<dbReference type="InterPro" id="IPR003544">
    <property type="entry name" value="Cyt_c_biogenesis_CcmB"/>
</dbReference>
<comment type="similarity">
    <text evidence="2">Belongs to the ABC transporter superfamily.</text>
</comment>
<evidence type="ECO:0000259" key="12">
    <source>
        <dbReference type="PROSITE" id="PS50893"/>
    </source>
</evidence>
<dbReference type="SMART" id="SM00382">
    <property type="entry name" value="AAA"/>
    <property type="match status" value="1"/>
</dbReference>
<dbReference type="SUPFAM" id="SSF52540">
    <property type="entry name" value="P-loop containing nucleoside triphosphate hydrolases"/>
    <property type="match status" value="1"/>
</dbReference>
<dbReference type="AlphaFoldDB" id="A0A6J5ZKJ9"/>
<comment type="subcellular location">
    <subcellularLocation>
        <location evidence="1">Membrane</location>
        <topology evidence="1">Multi-pass membrane protein</topology>
    </subcellularLocation>
</comment>
<dbReference type="Pfam" id="PF03379">
    <property type="entry name" value="CcmB"/>
    <property type="match status" value="1"/>
</dbReference>
<reference evidence="13" key="1">
    <citation type="submission" date="2020-05" db="EMBL/GenBank/DDBJ databases">
        <authorList>
            <person name="Chiriac C."/>
            <person name="Salcher M."/>
            <person name="Ghai R."/>
            <person name="Kavagutti S V."/>
        </authorList>
    </citation>
    <scope>NUCLEOTIDE SEQUENCE</scope>
</reference>
<dbReference type="InterPro" id="IPR027417">
    <property type="entry name" value="P-loop_NTPase"/>
</dbReference>
<dbReference type="GO" id="GO:0015232">
    <property type="term" value="F:heme transmembrane transporter activity"/>
    <property type="evidence" value="ECO:0007669"/>
    <property type="project" value="InterPro"/>
</dbReference>
<dbReference type="GO" id="GO:0016887">
    <property type="term" value="F:ATP hydrolysis activity"/>
    <property type="evidence" value="ECO:0007669"/>
    <property type="project" value="InterPro"/>
</dbReference>
<dbReference type="NCBIfam" id="TIGR01189">
    <property type="entry name" value="ccmA"/>
    <property type="match status" value="1"/>
</dbReference>
<accession>A0A6J5ZKJ9</accession>
<dbReference type="GO" id="GO:0017004">
    <property type="term" value="P:cytochrome complex assembly"/>
    <property type="evidence" value="ECO:0007669"/>
    <property type="project" value="UniProtKB-KW"/>
</dbReference>
<evidence type="ECO:0000256" key="9">
    <source>
        <dbReference type="ARBA" id="ARBA00022989"/>
    </source>
</evidence>
<keyword evidence="7" id="KW-0201">Cytochrome c-type biogenesis</keyword>
<protein>
    <submittedName>
        <fullName evidence="13">Unannotated protein</fullName>
    </submittedName>
</protein>
<dbReference type="Gene3D" id="3.40.50.300">
    <property type="entry name" value="P-loop containing nucleotide triphosphate hydrolases"/>
    <property type="match status" value="1"/>
</dbReference>
<keyword evidence="10 11" id="KW-0472">Membrane</keyword>
<evidence type="ECO:0000256" key="11">
    <source>
        <dbReference type="SAM" id="Phobius"/>
    </source>
</evidence>
<dbReference type="EMBL" id="CAESAJ010000116">
    <property type="protein sequence ID" value="CAB4341429.1"/>
    <property type="molecule type" value="Genomic_DNA"/>
</dbReference>
<keyword evidence="9 11" id="KW-1133">Transmembrane helix</keyword>
<feature type="transmembrane region" description="Helical" evidence="11">
    <location>
        <begin position="264"/>
        <end position="283"/>
    </location>
</feature>
<feature type="transmembrane region" description="Helical" evidence="11">
    <location>
        <begin position="405"/>
        <end position="427"/>
    </location>
</feature>
<dbReference type="InterPro" id="IPR003593">
    <property type="entry name" value="AAA+_ATPase"/>
</dbReference>
<evidence type="ECO:0000256" key="6">
    <source>
        <dbReference type="ARBA" id="ARBA00022741"/>
    </source>
</evidence>
<evidence type="ECO:0000313" key="13">
    <source>
        <dbReference type="EMBL" id="CAB4341429.1"/>
    </source>
</evidence>
<comment type="similarity">
    <text evidence="3">Belongs to the CcmB/CycW/HelB family.</text>
</comment>
<dbReference type="Pfam" id="PF00005">
    <property type="entry name" value="ABC_tran"/>
    <property type="match status" value="1"/>
</dbReference>
<feature type="transmembrane region" description="Helical" evidence="11">
    <location>
        <begin position="289"/>
        <end position="310"/>
    </location>
</feature>
<sequence>MYQSPIVVSRVSKDFGYRRVLHDIDLVIEQGQFVALIGPNGAGKTTLLRMLAGLAIPTAGAVQIAEVDLRKAGPGLRRRIGFMSHESMLYPDLTGRENLAFHAQLFGVTNFEESLESLDEIFDLKAILDRPVGVLSRGNRQRLALARVLLHAPSIVLLDEPFTGLDERSTQQLLNVLHQLVQSGRTVVLTTHDKKIVHSGPTRLIVLDNGAIAQDQSIESSAVLKSPLPHGYLRPTFTQPPGWWRSSLAIARKDLRVETRTKDLLGSSGLFALCVLITTSFAMPPGEAVSGMATGVLWISILFATLLAVGRSMGRESSDRGIEGLLLSPAPRESIFLGKALGGFAVMVVVNVISAMLFLVVMASGATTINFVDLVMTAFLGTTGLVLVATLFSGIALGSRLGESMLALLVMPVAIPLMIGAVELTRMSLGAESAGQGQWFILLTVYDAMVGIVALATFTHVIEE</sequence>
<dbReference type="PANTHER" id="PTHR42711:SF5">
    <property type="entry name" value="ABC TRANSPORTER ATP-BINDING PROTEIN NATA"/>
    <property type="match status" value="1"/>
</dbReference>
<keyword evidence="4" id="KW-0813">Transport</keyword>
<feature type="domain" description="ABC transporter" evidence="12">
    <location>
        <begin position="6"/>
        <end position="234"/>
    </location>
</feature>
<dbReference type="InterPro" id="IPR050763">
    <property type="entry name" value="ABC_transporter_ATP-binding"/>
</dbReference>
<feature type="transmembrane region" description="Helical" evidence="11">
    <location>
        <begin position="341"/>
        <end position="362"/>
    </location>
</feature>
<gene>
    <name evidence="13" type="ORF">UFOPK3770_00990</name>
</gene>
<dbReference type="PANTHER" id="PTHR42711">
    <property type="entry name" value="ABC TRANSPORTER ATP-BINDING PROTEIN"/>
    <property type="match status" value="1"/>
</dbReference>
<organism evidence="13">
    <name type="scientific">freshwater metagenome</name>
    <dbReference type="NCBI Taxonomy" id="449393"/>
    <lineage>
        <taxon>unclassified sequences</taxon>
        <taxon>metagenomes</taxon>
        <taxon>ecological metagenomes</taxon>
    </lineage>
</organism>
<dbReference type="PROSITE" id="PS50893">
    <property type="entry name" value="ABC_TRANSPORTER_2"/>
    <property type="match status" value="1"/>
</dbReference>
<evidence type="ECO:0000256" key="4">
    <source>
        <dbReference type="ARBA" id="ARBA00022448"/>
    </source>
</evidence>
<dbReference type="GO" id="GO:0016020">
    <property type="term" value="C:membrane"/>
    <property type="evidence" value="ECO:0007669"/>
    <property type="project" value="UniProtKB-SubCell"/>
</dbReference>
<keyword evidence="5 11" id="KW-0812">Transmembrane</keyword>
<dbReference type="PRINTS" id="PR01414">
    <property type="entry name" value="CCMBBIOGNSIS"/>
</dbReference>
<keyword evidence="6" id="KW-0547">Nucleotide-binding</keyword>
<evidence type="ECO:0000256" key="7">
    <source>
        <dbReference type="ARBA" id="ARBA00022748"/>
    </source>
</evidence>
<dbReference type="CDD" id="cd03230">
    <property type="entry name" value="ABC_DR_subfamily_A"/>
    <property type="match status" value="1"/>
</dbReference>
<evidence type="ECO:0000256" key="10">
    <source>
        <dbReference type="ARBA" id="ARBA00023136"/>
    </source>
</evidence>
<keyword evidence="8" id="KW-0067">ATP-binding</keyword>
<dbReference type="GO" id="GO:0005524">
    <property type="term" value="F:ATP binding"/>
    <property type="evidence" value="ECO:0007669"/>
    <property type="project" value="UniProtKB-KW"/>
</dbReference>
<evidence type="ECO:0000256" key="1">
    <source>
        <dbReference type="ARBA" id="ARBA00004141"/>
    </source>
</evidence>
<evidence type="ECO:0000256" key="8">
    <source>
        <dbReference type="ARBA" id="ARBA00022840"/>
    </source>
</evidence>
<name>A0A6J5ZKJ9_9ZZZZ</name>
<evidence type="ECO:0000256" key="3">
    <source>
        <dbReference type="ARBA" id="ARBA00010544"/>
    </source>
</evidence>